<reference evidence="3" key="1">
    <citation type="submission" date="2021-11" db="EMBL/GenBank/DDBJ databases">
        <title>Description of Mycoplasma bradburyaesp. nov.from sea birds: a tribute to a great mycoplasmologist.</title>
        <authorList>
            <person name="Ramirez A.S."/>
            <person name="Poveda C."/>
            <person name="Suarez-Perez A."/>
            <person name="Rosales R.S."/>
            <person name="Dijkman R."/>
            <person name="Feberwee A."/>
            <person name="Spergser J."/>
            <person name="Szostak M.P."/>
            <person name="Ressel L."/>
            <person name="Calabuig P."/>
            <person name="Catania S."/>
            <person name="Gobbo F."/>
            <person name="Timofte D."/>
            <person name="Poveda J.B."/>
        </authorList>
    </citation>
    <scope>NUCLEOTIDE SEQUENCE</scope>
    <source>
        <strain evidence="3">T264</strain>
    </source>
</reference>
<keyword evidence="2" id="KW-0812">Transmembrane</keyword>
<keyword evidence="2" id="KW-0472">Membrane</keyword>
<dbReference type="Pfam" id="PF17534">
    <property type="entry name" value="DUF5453"/>
    <property type="match status" value="1"/>
</dbReference>
<feature type="transmembrane region" description="Helical" evidence="2">
    <location>
        <begin position="134"/>
        <end position="154"/>
    </location>
</feature>
<evidence type="ECO:0000313" key="3">
    <source>
        <dbReference type="EMBL" id="MDC4183484.1"/>
    </source>
</evidence>
<feature type="transmembrane region" description="Helical" evidence="2">
    <location>
        <begin position="48"/>
        <end position="67"/>
    </location>
</feature>
<gene>
    <name evidence="3" type="ORF">LNO71_02365</name>
</gene>
<evidence type="ECO:0000313" key="4">
    <source>
        <dbReference type="Proteomes" id="UP001216384"/>
    </source>
</evidence>
<feature type="region of interest" description="Disordered" evidence="1">
    <location>
        <begin position="172"/>
        <end position="222"/>
    </location>
</feature>
<sequence>MKLRKWRNHYITFLANIFIFLGFIVNVLIIKIIDPINNQTTSIKPELMIIIALIGGLIGVSFIALDIKYFSKDFPYKKFHYDKKYTKLYIAGISITLANLMIGMLLVVLGVFYSNKADKLNANEIIENFNITKGLIYGSIAVVGFISIIAFTIIRLSRFYIELDLEKRKNNTDNTIKPVNSDDKPVIIGIDDGNDKNKIEDDPSSSIKKTDSTKPSAGLSEL</sequence>
<feature type="transmembrane region" description="Helical" evidence="2">
    <location>
        <begin position="12"/>
        <end position="33"/>
    </location>
</feature>
<proteinExistence type="predicted"/>
<accession>A0AAW6HP62</accession>
<protein>
    <submittedName>
        <fullName evidence="3">DUF5453 family protein</fullName>
    </submittedName>
</protein>
<feature type="transmembrane region" description="Helical" evidence="2">
    <location>
        <begin position="88"/>
        <end position="114"/>
    </location>
</feature>
<name>A0AAW6HP62_9MOLU</name>
<dbReference type="AlphaFoldDB" id="A0AAW6HP62"/>
<dbReference type="InterPro" id="IPR035217">
    <property type="entry name" value="DUF5453"/>
</dbReference>
<keyword evidence="2" id="KW-1133">Transmembrane helix</keyword>
<evidence type="ECO:0000256" key="1">
    <source>
        <dbReference type="SAM" id="MobiDB-lite"/>
    </source>
</evidence>
<dbReference type="EMBL" id="JAJHZP010000014">
    <property type="protein sequence ID" value="MDC4183484.1"/>
    <property type="molecule type" value="Genomic_DNA"/>
</dbReference>
<dbReference type="RefSeq" id="WP_272404016.1">
    <property type="nucleotide sequence ID" value="NZ_JAJHZO010000016.1"/>
</dbReference>
<comment type="caution">
    <text evidence="3">The sequence shown here is derived from an EMBL/GenBank/DDBJ whole genome shotgun (WGS) entry which is preliminary data.</text>
</comment>
<dbReference type="Proteomes" id="UP001216384">
    <property type="component" value="Unassembled WGS sequence"/>
</dbReference>
<organism evidence="3 4">
    <name type="scientific">Mycoplasma bradburyae</name>
    <dbReference type="NCBI Taxonomy" id="2963128"/>
    <lineage>
        <taxon>Bacteria</taxon>
        <taxon>Bacillati</taxon>
        <taxon>Mycoplasmatota</taxon>
        <taxon>Mollicutes</taxon>
        <taxon>Mycoplasmataceae</taxon>
        <taxon>Mycoplasma</taxon>
    </lineage>
</organism>
<evidence type="ECO:0000256" key="2">
    <source>
        <dbReference type="SAM" id="Phobius"/>
    </source>
</evidence>